<dbReference type="Pfam" id="PF15007">
    <property type="entry name" value="CEP44"/>
    <property type="match status" value="1"/>
</dbReference>
<proteinExistence type="predicted"/>
<name>A0A7R9J1Z2_TIMCA</name>
<dbReference type="InterPro" id="IPR029157">
    <property type="entry name" value="CEP44_CC"/>
</dbReference>
<evidence type="ECO:0000313" key="2">
    <source>
        <dbReference type="EMBL" id="CAD7571044.1"/>
    </source>
</evidence>
<sequence>MVRIRTTDTFLTDLDDIGINRRNDAISLANALVVLSSTAENGEIEVRISVGVSSGDPWLYVMLYQHLFFEHSALVASTIARGVSPGMFQQGAAGNQRNALTVIFQILRNVFNYNPPLTAQQFSSTNKYSKIKVNNNLYSYVSNSSGLVKPVSGRSERLVICV</sequence>
<dbReference type="EMBL" id="OE180320">
    <property type="protein sequence ID" value="CAD7571044.1"/>
    <property type="molecule type" value="Genomic_DNA"/>
</dbReference>
<reference evidence="2" key="1">
    <citation type="submission" date="2020-11" db="EMBL/GenBank/DDBJ databases">
        <authorList>
            <person name="Tran Van P."/>
        </authorList>
    </citation>
    <scope>NUCLEOTIDE SEQUENCE</scope>
</reference>
<evidence type="ECO:0000259" key="1">
    <source>
        <dbReference type="Pfam" id="PF15007"/>
    </source>
</evidence>
<dbReference type="AlphaFoldDB" id="A0A7R9J1Z2"/>
<accession>A0A7R9J1Z2</accession>
<feature type="domain" description="Centrosomal CEP44" evidence="1">
    <location>
        <begin position="50"/>
        <end position="133"/>
    </location>
</feature>
<organism evidence="2">
    <name type="scientific">Timema californicum</name>
    <name type="common">California timema</name>
    <name type="synonym">Walking stick</name>
    <dbReference type="NCBI Taxonomy" id="61474"/>
    <lineage>
        <taxon>Eukaryota</taxon>
        <taxon>Metazoa</taxon>
        <taxon>Ecdysozoa</taxon>
        <taxon>Arthropoda</taxon>
        <taxon>Hexapoda</taxon>
        <taxon>Insecta</taxon>
        <taxon>Pterygota</taxon>
        <taxon>Neoptera</taxon>
        <taxon>Polyneoptera</taxon>
        <taxon>Phasmatodea</taxon>
        <taxon>Timematodea</taxon>
        <taxon>Timematoidea</taxon>
        <taxon>Timematidae</taxon>
        <taxon>Timema</taxon>
    </lineage>
</organism>
<gene>
    <name evidence="2" type="ORF">TCMB3V08_LOCUS3730</name>
</gene>
<protein>
    <submittedName>
        <fullName evidence="2">(California timema) hypothetical protein</fullName>
    </submittedName>
</protein>